<keyword evidence="3" id="KW-1185">Reference proteome</keyword>
<dbReference type="Pfam" id="PF13905">
    <property type="entry name" value="Thioredoxin_8"/>
    <property type="match status" value="1"/>
</dbReference>
<dbReference type="InterPro" id="IPR036249">
    <property type="entry name" value="Thioredoxin-like_sf"/>
</dbReference>
<evidence type="ECO:0000259" key="1">
    <source>
        <dbReference type="PROSITE" id="PS51352"/>
    </source>
</evidence>
<gene>
    <name evidence="2" type="ORF">J2X31_002643</name>
</gene>
<protein>
    <recommendedName>
        <fullName evidence="1">Thioredoxin domain-containing protein</fullName>
    </recommendedName>
</protein>
<dbReference type="Gene3D" id="3.40.30.10">
    <property type="entry name" value="Glutaredoxin"/>
    <property type="match status" value="1"/>
</dbReference>
<feature type="domain" description="Thioredoxin" evidence="1">
    <location>
        <begin position="333"/>
        <end position="467"/>
    </location>
</feature>
<sequence length="467" mass="54696">MHNLNVRLLFSFSLVFALCSCDKKFKDDNFTAYFGGEVTNPTNRYVLFCKDSEVIDTIPLNEDNTFFKTFDSLAPGLYSFKHEPEYQYVYFDKNDSLMVRINSQDFDESIIFCGRGEEKNNFMMELYLKNEDDKNKLFEVFDADLQKFTRNIDSSYKSKEAFYNKKKEEIKWSEDFDKYAKASLDFFHYSKKEIYPMVHEMRTGENIDGKLPTDYYDFRNNVDFNNAAFTNFSPFVRYLSNMMNNVATDKEFTNVSEIDKALEINIKKLNIADTLFKNEKIKNIVLNNIAFTYLLEDQNIVNNKKFLDKYHALSTDKDQHNEIVKIGNAIQSLKTGSDLPDINLVDVDGKVQSIGSIIKKKTVVFFWTKNLESHLVASHKKVLEIQKKHPDYDFVAICVDENQDKWKASLTNYKFKGIKEYRAENFEDLKDKLVVNKIHRTILTDSNGKIDNAFVSLFDSKFEENLR</sequence>
<dbReference type="PROSITE" id="PS51352">
    <property type="entry name" value="THIOREDOXIN_2"/>
    <property type="match status" value="1"/>
</dbReference>
<dbReference type="EMBL" id="JAVDVI010000011">
    <property type="protein sequence ID" value="MDR6968620.1"/>
    <property type="molecule type" value="Genomic_DNA"/>
</dbReference>
<dbReference type="InterPro" id="IPR013766">
    <property type="entry name" value="Thioredoxin_domain"/>
</dbReference>
<name>A0ABU1TRX5_9FLAO</name>
<comment type="caution">
    <text evidence="2">The sequence shown here is derived from an EMBL/GenBank/DDBJ whole genome shotgun (WGS) entry which is preliminary data.</text>
</comment>
<dbReference type="SUPFAM" id="SSF52833">
    <property type="entry name" value="Thioredoxin-like"/>
    <property type="match status" value="1"/>
</dbReference>
<reference evidence="2 3" key="1">
    <citation type="submission" date="2023-07" db="EMBL/GenBank/DDBJ databases">
        <title>Sorghum-associated microbial communities from plants grown in Nebraska, USA.</title>
        <authorList>
            <person name="Schachtman D."/>
        </authorList>
    </citation>
    <scope>NUCLEOTIDE SEQUENCE [LARGE SCALE GENOMIC DNA]</scope>
    <source>
        <strain evidence="2 3">3773</strain>
    </source>
</reference>
<evidence type="ECO:0000313" key="3">
    <source>
        <dbReference type="Proteomes" id="UP001255185"/>
    </source>
</evidence>
<evidence type="ECO:0000313" key="2">
    <source>
        <dbReference type="EMBL" id="MDR6968620.1"/>
    </source>
</evidence>
<dbReference type="RefSeq" id="WP_310027228.1">
    <property type="nucleotide sequence ID" value="NZ_JAVDVI010000011.1"/>
</dbReference>
<dbReference type="Proteomes" id="UP001255185">
    <property type="component" value="Unassembled WGS sequence"/>
</dbReference>
<dbReference type="InterPro" id="IPR012336">
    <property type="entry name" value="Thioredoxin-like_fold"/>
</dbReference>
<accession>A0ABU1TRX5</accession>
<organism evidence="2 3">
    <name type="scientific">Flavobacterium arsenatis</name>
    <dbReference type="NCBI Taxonomy" id="1484332"/>
    <lineage>
        <taxon>Bacteria</taxon>
        <taxon>Pseudomonadati</taxon>
        <taxon>Bacteroidota</taxon>
        <taxon>Flavobacteriia</taxon>
        <taxon>Flavobacteriales</taxon>
        <taxon>Flavobacteriaceae</taxon>
        <taxon>Flavobacterium</taxon>
    </lineage>
</organism>
<proteinExistence type="predicted"/>
<dbReference type="PROSITE" id="PS51257">
    <property type="entry name" value="PROKAR_LIPOPROTEIN"/>
    <property type="match status" value="1"/>
</dbReference>